<keyword evidence="1" id="KW-0472">Membrane</keyword>
<keyword evidence="3" id="KW-1185">Reference proteome</keyword>
<evidence type="ECO:0000313" key="2">
    <source>
        <dbReference type="EMBL" id="RJT20268.1"/>
    </source>
</evidence>
<dbReference type="EMBL" id="QZWH01000042">
    <property type="protein sequence ID" value="RJT20268.1"/>
    <property type="molecule type" value="Genomic_DNA"/>
</dbReference>
<name>A0A3A5JUJ4_9ENTR</name>
<sequence length="59" mass="6820">MEVISTGAAYVAPYSFSLLLISLIHIDMRFPYFRITSKQVCWAGFPNFIQLRTGYEQDL</sequence>
<keyword evidence="1" id="KW-1133">Transmembrane helix</keyword>
<proteinExistence type="predicted"/>
<dbReference type="Proteomes" id="UP000276295">
    <property type="component" value="Unassembled WGS sequence"/>
</dbReference>
<reference evidence="2 3" key="1">
    <citation type="submission" date="2018-09" db="EMBL/GenBank/DDBJ databases">
        <title>Draft genome sequence of Buttiauxella izardii CCUG 35510T.</title>
        <authorList>
            <person name="Salva-Serra F."/>
            <person name="Marathe N."/>
            <person name="Moore E."/>
            <person name="Stadler-Svensson L."/>
            <person name="Engstrom-Jakobsson H."/>
        </authorList>
    </citation>
    <scope>NUCLEOTIDE SEQUENCE [LARGE SCALE GENOMIC DNA]</scope>
    <source>
        <strain evidence="2 3">CCUG 35510</strain>
    </source>
</reference>
<accession>A0A3A5JUJ4</accession>
<organism evidence="2 3">
    <name type="scientific">Buttiauxella izardii</name>
    <dbReference type="NCBI Taxonomy" id="82991"/>
    <lineage>
        <taxon>Bacteria</taxon>
        <taxon>Pseudomonadati</taxon>
        <taxon>Pseudomonadota</taxon>
        <taxon>Gammaproteobacteria</taxon>
        <taxon>Enterobacterales</taxon>
        <taxon>Enterobacteriaceae</taxon>
        <taxon>Buttiauxella</taxon>
    </lineage>
</organism>
<dbReference type="OrthoDB" id="6625065at2"/>
<evidence type="ECO:0000256" key="1">
    <source>
        <dbReference type="SAM" id="Phobius"/>
    </source>
</evidence>
<feature type="transmembrane region" description="Helical" evidence="1">
    <location>
        <begin position="6"/>
        <end position="26"/>
    </location>
</feature>
<protein>
    <submittedName>
        <fullName evidence="2">Uncharacterized protein</fullName>
    </submittedName>
</protein>
<gene>
    <name evidence="2" type="ORF">D6029_17195</name>
</gene>
<keyword evidence="1" id="KW-0812">Transmembrane</keyword>
<evidence type="ECO:0000313" key="3">
    <source>
        <dbReference type="Proteomes" id="UP000276295"/>
    </source>
</evidence>
<comment type="caution">
    <text evidence="2">The sequence shown here is derived from an EMBL/GenBank/DDBJ whole genome shotgun (WGS) entry which is preliminary data.</text>
</comment>
<dbReference type="AlphaFoldDB" id="A0A3A5JUJ4"/>